<evidence type="ECO:0000313" key="3">
    <source>
        <dbReference type="Proteomes" id="UP001362999"/>
    </source>
</evidence>
<organism evidence="2 3">
    <name type="scientific">Favolaschia claudopus</name>
    <dbReference type="NCBI Taxonomy" id="2862362"/>
    <lineage>
        <taxon>Eukaryota</taxon>
        <taxon>Fungi</taxon>
        <taxon>Dikarya</taxon>
        <taxon>Basidiomycota</taxon>
        <taxon>Agaricomycotina</taxon>
        <taxon>Agaricomycetes</taxon>
        <taxon>Agaricomycetidae</taxon>
        <taxon>Agaricales</taxon>
        <taxon>Marasmiineae</taxon>
        <taxon>Mycenaceae</taxon>
        <taxon>Favolaschia</taxon>
    </lineage>
</organism>
<name>A0AAW0AV47_9AGAR</name>
<dbReference type="EMBL" id="JAWWNJ010000050">
    <property type="protein sequence ID" value="KAK7016572.1"/>
    <property type="molecule type" value="Genomic_DNA"/>
</dbReference>
<protein>
    <submittedName>
        <fullName evidence="2">Uncharacterized protein</fullName>
    </submittedName>
</protein>
<evidence type="ECO:0000313" key="2">
    <source>
        <dbReference type="EMBL" id="KAK7016572.1"/>
    </source>
</evidence>
<accession>A0AAW0AV47</accession>
<feature type="region of interest" description="Disordered" evidence="1">
    <location>
        <begin position="1"/>
        <end position="67"/>
    </location>
</feature>
<feature type="compositionally biased region" description="Low complexity" evidence="1">
    <location>
        <begin position="1"/>
        <end position="13"/>
    </location>
</feature>
<comment type="caution">
    <text evidence="2">The sequence shown here is derived from an EMBL/GenBank/DDBJ whole genome shotgun (WGS) entry which is preliminary data.</text>
</comment>
<sequence>MSSPHSAPSSYNSLGYYQPPAAPSAPEIHFSSSPPSPGENGSLLSFHTDSHMSNADADDHSDAGSDDQSVVFFGIRHPSPSAVEVHGVILSISLLRRGLEKTHAE</sequence>
<reference evidence="2 3" key="1">
    <citation type="journal article" date="2024" name="J Genomics">
        <title>Draft genome sequencing and assembly of Favolaschia claudopus CIRM-BRFM 2984 isolated from oak limbs.</title>
        <authorList>
            <person name="Navarro D."/>
            <person name="Drula E."/>
            <person name="Chaduli D."/>
            <person name="Cazenave R."/>
            <person name="Ahrendt S."/>
            <person name="Wang J."/>
            <person name="Lipzen A."/>
            <person name="Daum C."/>
            <person name="Barry K."/>
            <person name="Grigoriev I.V."/>
            <person name="Favel A."/>
            <person name="Rosso M.N."/>
            <person name="Martin F."/>
        </authorList>
    </citation>
    <scope>NUCLEOTIDE SEQUENCE [LARGE SCALE GENOMIC DNA]</scope>
    <source>
        <strain evidence="2 3">CIRM-BRFM 2984</strain>
    </source>
</reference>
<evidence type="ECO:0000256" key="1">
    <source>
        <dbReference type="SAM" id="MobiDB-lite"/>
    </source>
</evidence>
<dbReference type="Proteomes" id="UP001362999">
    <property type="component" value="Unassembled WGS sequence"/>
</dbReference>
<keyword evidence="3" id="KW-1185">Reference proteome</keyword>
<proteinExistence type="predicted"/>
<dbReference type="AlphaFoldDB" id="A0AAW0AV47"/>
<gene>
    <name evidence="2" type="ORF">R3P38DRAFT_3202767</name>
</gene>